<sequence>VLESKTVNGKTIQYLSGDVVITKGALTLTCQEGRYFERDQIAYLFQKVIALQKELTLTCDTLKFFSNEDRLLSTGNSHVWDKDYDLVADSLVVYTEQDSGVALGHVILKQKGQIISANQIEYKKDPDKDGVSYIAIGDVVIK</sequence>
<accession>A0A381ZXE0</accession>
<evidence type="ECO:0000313" key="2">
    <source>
        <dbReference type="EMBL" id="SVA93910.1"/>
    </source>
</evidence>
<dbReference type="InterPro" id="IPR005653">
    <property type="entry name" value="OstA-like_N"/>
</dbReference>
<proteinExistence type="predicted"/>
<organism evidence="2">
    <name type="scientific">marine metagenome</name>
    <dbReference type="NCBI Taxonomy" id="408172"/>
    <lineage>
        <taxon>unclassified sequences</taxon>
        <taxon>metagenomes</taxon>
        <taxon>ecological metagenomes</taxon>
    </lineage>
</organism>
<dbReference type="Gene3D" id="2.60.450.10">
    <property type="entry name" value="Lipopolysaccharide (LPS) transport protein A like domain"/>
    <property type="match status" value="1"/>
</dbReference>
<evidence type="ECO:0000259" key="1">
    <source>
        <dbReference type="Pfam" id="PF03968"/>
    </source>
</evidence>
<feature type="domain" description="Organic solvent tolerance-like N-terminal" evidence="1">
    <location>
        <begin position="13"/>
        <end position="125"/>
    </location>
</feature>
<gene>
    <name evidence="2" type="ORF">METZ01_LOCUS146764</name>
</gene>
<dbReference type="EMBL" id="UINC01023042">
    <property type="protein sequence ID" value="SVA93910.1"/>
    <property type="molecule type" value="Genomic_DNA"/>
</dbReference>
<dbReference type="Pfam" id="PF03968">
    <property type="entry name" value="LptD_N"/>
    <property type="match status" value="1"/>
</dbReference>
<dbReference type="AlphaFoldDB" id="A0A381ZXE0"/>
<reference evidence="2" key="1">
    <citation type="submission" date="2018-05" db="EMBL/GenBank/DDBJ databases">
        <authorList>
            <person name="Lanie J.A."/>
            <person name="Ng W.-L."/>
            <person name="Kazmierczak K.M."/>
            <person name="Andrzejewski T.M."/>
            <person name="Davidsen T.M."/>
            <person name="Wayne K.J."/>
            <person name="Tettelin H."/>
            <person name="Glass J.I."/>
            <person name="Rusch D."/>
            <person name="Podicherti R."/>
            <person name="Tsui H.-C.T."/>
            <person name="Winkler M.E."/>
        </authorList>
    </citation>
    <scope>NUCLEOTIDE SEQUENCE</scope>
</reference>
<protein>
    <recommendedName>
        <fullName evidence="1">Organic solvent tolerance-like N-terminal domain-containing protein</fullName>
    </recommendedName>
</protein>
<name>A0A381ZXE0_9ZZZZ</name>
<feature type="non-terminal residue" evidence="2">
    <location>
        <position position="1"/>
    </location>
</feature>
<feature type="non-terminal residue" evidence="2">
    <location>
        <position position="142"/>
    </location>
</feature>